<dbReference type="InterPro" id="IPR045853">
    <property type="entry name" value="Pep_chain_release_fac_I_sf"/>
</dbReference>
<dbReference type="EMBL" id="BRXZ01002831">
    <property type="protein sequence ID" value="GMH71095.1"/>
    <property type="molecule type" value="Genomic_DNA"/>
</dbReference>
<dbReference type="Gene3D" id="3.30.160.20">
    <property type="match status" value="1"/>
</dbReference>
<dbReference type="PANTHER" id="PTHR43116:SF3">
    <property type="entry name" value="CLASS I PEPTIDE CHAIN RELEASE FACTOR"/>
    <property type="match status" value="1"/>
</dbReference>
<comment type="caution">
    <text evidence="3">The sequence shown here is derived from an EMBL/GenBank/DDBJ whole genome shotgun (WGS) entry which is preliminary data.</text>
</comment>
<dbReference type="InterPro" id="IPR000352">
    <property type="entry name" value="Pep_chain_release_fac_I"/>
</dbReference>
<dbReference type="GO" id="GO:0003747">
    <property type="term" value="F:translation release factor activity"/>
    <property type="evidence" value="ECO:0007669"/>
    <property type="project" value="InterPro"/>
</dbReference>
<reference evidence="3" key="1">
    <citation type="submission" date="2022-07" db="EMBL/GenBank/DDBJ databases">
        <title>Genome analysis of Parmales, a sister group of diatoms, reveals the evolutionary specialization of diatoms from phago-mixotrophs to photoautotrophs.</title>
        <authorList>
            <person name="Ban H."/>
            <person name="Sato S."/>
            <person name="Yoshikawa S."/>
            <person name="Kazumasa Y."/>
            <person name="Nakamura Y."/>
            <person name="Ichinomiya M."/>
            <person name="Saitoh K."/>
            <person name="Sato N."/>
            <person name="Blanc-Mathieu R."/>
            <person name="Endo H."/>
            <person name="Kuwata A."/>
            <person name="Ogata H."/>
        </authorList>
    </citation>
    <scope>NUCLEOTIDE SEQUENCE</scope>
</reference>
<keyword evidence="4" id="KW-1185">Reference proteome</keyword>
<dbReference type="Pfam" id="PF00472">
    <property type="entry name" value="RF-1"/>
    <property type="match status" value="1"/>
</dbReference>
<name>A0A9W7ANN4_9STRA</name>
<dbReference type="SUPFAM" id="SSF75620">
    <property type="entry name" value="Release factor"/>
    <property type="match status" value="1"/>
</dbReference>
<dbReference type="Proteomes" id="UP001165082">
    <property type="component" value="Unassembled WGS sequence"/>
</dbReference>
<evidence type="ECO:0000259" key="2">
    <source>
        <dbReference type="Pfam" id="PF00472"/>
    </source>
</evidence>
<dbReference type="AlphaFoldDB" id="A0A9W7ANN4"/>
<protein>
    <recommendedName>
        <fullName evidence="2">Prokaryotic-type class I peptide chain release factors domain-containing protein</fullName>
    </recommendedName>
</protein>
<organism evidence="3 4">
    <name type="scientific">Triparma retinervis</name>
    <dbReference type="NCBI Taxonomy" id="2557542"/>
    <lineage>
        <taxon>Eukaryota</taxon>
        <taxon>Sar</taxon>
        <taxon>Stramenopiles</taxon>
        <taxon>Ochrophyta</taxon>
        <taxon>Bolidophyceae</taxon>
        <taxon>Parmales</taxon>
        <taxon>Triparmaceae</taxon>
        <taxon>Triparma</taxon>
    </lineage>
</organism>
<feature type="non-terminal residue" evidence="3">
    <location>
        <position position="1"/>
    </location>
</feature>
<accession>A0A9W7ANN4</accession>
<evidence type="ECO:0000313" key="3">
    <source>
        <dbReference type="EMBL" id="GMH71095.1"/>
    </source>
</evidence>
<gene>
    <name evidence="3" type="ORF">TrRE_jg13548</name>
</gene>
<feature type="domain" description="Prokaryotic-type class I peptide chain release factors" evidence="2">
    <location>
        <begin position="1"/>
        <end position="76"/>
    </location>
</feature>
<evidence type="ECO:0000313" key="4">
    <source>
        <dbReference type="Proteomes" id="UP001165082"/>
    </source>
</evidence>
<proteinExistence type="inferred from homology"/>
<dbReference type="Gene3D" id="3.30.70.1660">
    <property type="match status" value="1"/>
</dbReference>
<dbReference type="PANTHER" id="PTHR43116">
    <property type="entry name" value="PEPTIDE CHAIN RELEASE FACTOR 2"/>
    <property type="match status" value="1"/>
</dbReference>
<evidence type="ECO:0000256" key="1">
    <source>
        <dbReference type="ARBA" id="ARBA00010835"/>
    </source>
</evidence>
<comment type="similarity">
    <text evidence="1">Belongs to the prokaryotic/mitochondrial release factor family.</text>
</comment>
<dbReference type="OrthoDB" id="2019491at2759"/>
<sequence length="105" mass="11761">IVHKPTGLHVRCTRERSQGMNKRVALNLIKSKLLVLLAEARKERIDEINGDTVEGTWGRQVRNYVLDPMERVKDLRSGYETADARGVLEGEMDDILGSVLGMSAI</sequence>